<evidence type="ECO:0000256" key="1">
    <source>
        <dbReference type="SAM" id="Phobius"/>
    </source>
</evidence>
<gene>
    <name evidence="3" type="ORF">Enr8_40650</name>
</gene>
<dbReference type="RefSeq" id="WP_146434876.1">
    <property type="nucleotide sequence ID" value="NZ_SJPF01000004.1"/>
</dbReference>
<keyword evidence="1" id="KW-0812">Transmembrane</keyword>
<feature type="domain" description="Aerotolerance regulator N-terminal" evidence="2">
    <location>
        <begin position="1"/>
        <end position="75"/>
    </location>
</feature>
<dbReference type="InterPro" id="IPR029062">
    <property type="entry name" value="Class_I_gatase-like"/>
</dbReference>
<dbReference type="Proteomes" id="UP000318878">
    <property type="component" value="Unassembled WGS sequence"/>
</dbReference>
<name>A0A5C5V2H5_9BACT</name>
<dbReference type="SUPFAM" id="SSF52317">
    <property type="entry name" value="Class I glutamine amidotransferase-like"/>
    <property type="match status" value="1"/>
</dbReference>
<dbReference type="NCBIfam" id="TIGR02226">
    <property type="entry name" value="two_anch"/>
    <property type="match status" value="1"/>
</dbReference>
<evidence type="ECO:0000313" key="3">
    <source>
        <dbReference type="EMBL" id="TWT32139.1"/>
    </source>
</evidence>
<reference evidence="3 4" key="1">
    <citation type="submission" date="2019-02" db="EMBL/GenBank/DDBJ databases">
        <title>Deep-cultivation of Planctomycetes and their phenomic and genomic characterization uncovers novel biology.</title>
        <authorList>
            <person name="Wiegand S."/>
            <person name="Jogler M."/>
            <person name="Boedeker C."/>
            <person name="Pinto D."/>
            <person name="Vollmers J."/>
            <person name="Rivas-Marin E."/>
            <person name="Kohn T."/>
            <person name="Peeters S.H."/>
            <person name="Heuer A."/>
            <person name="Rast P."/>
            <person name="Oberbeckmann S."/>
            <person name="Bunk B."/>
            <person name="Jeske O."/>
            <person name="Meyerdierks A."/>
            <person name="Storesund J.E."/>
            <person name="Kallscheuer N."/>
            <person name="Luecker S."/>
            <person name="Lage O.M."/>
            <person name="Pohl T."/>
            <person name="Merkel B.J."/>
            <person name="Hornburger P."/>
            <person name="Mueller R.-W."/>
            <person name="Bruemmer F."/>
            <person name="Labrenz M."/>
            <person name="Spormann A.M."/>
            <person name="Op Den Camp H."/>
            <person name="Overmann J."/>
            <person name="Amann R."/>
            <person name="Jetten M.S.M."/>
            <person name="Mascher T."/>
            <person name="Medema M.H."/>
            <person name="Devos D.P."/>
            <person name="Kaster A.-K."/>
            <person name="Ovreas L."/>
            <person name="Rohde M."/>
            <person name="Galperin M.Y."/>
            <person name="Jogler C."/>
        </authorList>
    </citation>
    <scope>NUCLEOTIDE SEQUENCE [LARGE SCALE GENOMIC DNA]</scope>
    <source>
        <strain evidence="3 4">Enr8</strain>
    </source>
</reference>
<sequence>MQFVHPALTWGFLLLLVPVLIHLINMMRRRRVQWAAMQFLLESQKRNQRSVWFKQLLLLLARMAAVALLVALLAGLTTSDQWSNLFGGGGTHHYVILDDSLSMSDRTGGVEVMDRGREVIKQIAAAAAEKRTPQRLTLLRTSRAAAGDGGVARVDISGDDVDSTFRDSLEEALRSVDSSELAIGPGEAIAAVNRFITDNVESENSLVYLVGDFRRRDWSNSQDVKQRLQELSNRAAEIHVVNCSRRNPINLGISRLAPESATLAAGVPTFLEVTVRNYSESPATGVQVKLSTYHDDEVDRKFTSAGEAFGAPHGEPTVYFEEIPPGEEVTRRAQVYFPTAGQHVAVAELPEDAVAADNRRFQILNAPPAIPVLLVDGDVQQRNAYFMNAVFQPGEAVNTGIQPMVVGPQYLRDASLETLKGFDAIYLMDVPRFDGDAVKKLKEYASAGHGVAVFAGPGSTTDALNALHEEGLLPAKVIGTKELAPPLDGEETVDFVPSDHAIFSVFRGEKNRFRNDLKFYRYYDLDATWKPEEQGAILGKLRDGRPLIVEQTVGDGSVVTFLTSLTPDWNNWSITPGFIVTALELQAYLAAGARKSSERLVGGPLRLEVDAASFRPDAQVFAPGADRMPTVKRDLVMLGKANGGAAYELDYVGVNPVTGDSLTGLSGVYDAWLTQSDGHPNLRRFALNVDPLEGDLTTTDRNELQAALAPVAFTYHTVESVDYSWSASEGFAWQDYLLYALLGLLVVEQLLAYLTSYHPPAMGGAR</sequence>
<proteinExistence type="predicted"/>
<comment type="caution">
    <text evidence="3">The sequence shown here is derived from an EMBL/GenBank/DDBJ whole genome shotgun (WGS) entry which is preliminary data.</text>
</comment>
<dbReference type="InterPro" id="IPR011933">
    <property type="entry name" value="Double_TM_dom"/>
</dbReference>
<dbReference type="Gene3D" id="3.40.50.880">
    <property type="match status" value="1"/>
</dbReference>
<dbReference type="AlphaFoldDB" id="A0A5C5V2H5"/>
<feature type="transmembrane region" description="Helical" evidence="1">
    <location>
        <begin position="56"/>
        <end position="76"/>
    </location>
</feature>
<dbReference type="PANTHER" id="PTHR37464">
    <property type="entry name" value="BLL2463 PROTEIN"/>
    <property type="match status" value="1"/>
</dbReference>
<dbReference type="InterPro" id="IPR024163">
    <property type="entry name" value="Aerotolerance_reg_N"/>
</dbReference>
<protein>
    <recommendedName>
        <fullName evidence="2">Aerotolerance regulator N-terminal domain-containing protein</fullName>
    </recommendedName>
</protein>
<keyword evidence="1" id="KW-1133">Transmembrane helix</keyword>
<feature type="transmembrane region" description="Helical" evidence="1">
    <location>
        <begin position="6"/>
        <end position="24"/>
    </location>
</feature>
<dbReference type="Pfam" id="PF07584">
    <property type="entry name" value="BatA"/>
    <property type="match status" value="1"/>
</dbReference>
<evidence type="ECO:0000259" key="2">
    <source>
        <dbReference type="Pfam" id="PF07584"/>
    </source>
</evidence>
<keyword evidence="1" id="KW-0472">Membrane</keyword>
<accession>A0A5C5V2H5</accession>
<evidence type="ECO:0000313" key="4">
    <source>
        <dbReference type="Proteomes" id="UP000318878"/>
    </source>
</evidence>
<dbReference type="OrthoDB" id="237862at2"/>
<organism evidence="3 4">
    <name type="scientific">Blastopirellula retiformator</name>
    <dbReference type="NCBI Taxonomy" id="2527970"/>
    <lineage>
        <taxon>Bacteria</taxon>
        <taxon>Pseudomonadati</taxon>
        <taxon>Planctomycetota</taxon>
        <taxon>Planctomycetia</taxon>
        <taxon>Pirellulales</taxon>
        <taxon>Pirellulaceae</taxon>
        <taxon>Blastopirellula</taxon>
    </lineage>
</organism>
<dbReference type="PANTHER" id="PTHR37464:SF1">
    <property type="entry name" value="BLL2463 PROTEIN"/>
    <property type="match status" value="1"/>
</dbReference>
<dbReference type="EMBL" id="SJPF01000004">
    <property type="protein sequence ID" value="TWT32139.1"/>
    <property type="molecule type" value="Genomic_DNA"/>
</dbReference>
<keyword evidence="4" id="KW-1185">Reference proteome</keyword>